<evidence type="ECO:0000313" key="1">
    <source>
        <dbReference type="EMBL" id="KIH63997.1"/>
    </source>
</evidence>
<accession>A0A0C2DMY5</accession>
<organism evidence="1 2">
    <name type="scientific">Ancylostoma duodenale</name>
    <dbReference type="NCBI Taxonomy" id="51022"/>
    <lineage>
        <taxon>Eukaryota</taxon>
        <taxon>Metazoa</taxon>
        <taxon>Ecdysozoa</taxon>
        <taxon>Nematoda</taxon>
        <taxon>Chromadorea</taxon>
        <taxon>Rhabditida</taxon>
        <taxon>Rhabditina</taxon>
        <taxon>Rhabditomorpha</taxon>
        <taxon>Strongyloidea</taxon>
        <taxon>Ancylostomatidae</taxon>
        <taxon>Ancylostomatinae</taxon>
        <taxon>Ancylostoma</taxon>
    </lineage>
</organism>
<dbReference type="Proteomes" id="UP000054047">
    <property type="component" value="Unassembled WGS sequence"/>
</dbReference>
<dbReference type="AlphaFoldDB" id="A0A0C2DMY5"/>
<keyword evidence="2" id="KW-1185">Reference proteome</keyword>
<protein>
    <submittedName>
        <fullName evidence="1">Uncharacterized protein</fullName>
    </submittedName>
</protein>
<dbReference type="PANTHER" id="PTHR46068">
    <property type="entry name" value="PROTEIN CBG27172"/>
    <property type="match status" value="1"/>
</dbReference>
<dbReference type="EMBL" id="KN728308">
    <property type="protein sequence ID" value="KIH63997.1"/>
    <property type="molecule type" value="Genomic_DNA"/>
</dbReference>
<dbReference type="PANTHER" id="PTHR46068:SF1">
    <property type="entry name" value="TRANSPOSASE IS30-LIKE HTH DOMAIN-CONTAINING PROTEIN"/>
    <property type="match status" value="1"/>
</dbReference>
<sequence>MAKGIGTDEGSVRTIVHKKLTIKSFEFTSLPEKEKSAEMQRTSETHCKRLFTIAQALNHQNDRILAKDRKTTDAIGGIVARSAHPASVMVFGCITWGVLQARACAKPQRNIASLKAALTREWNKLDADYLRRTVDAFPRFSPRGYQGKRGRVQNEK</sequence>
<reference evidence="1 2" key="1">
    <citation type="submission" date="2013-12" db="EMBL/GenBank/DDBJ databases">
        <title>Draft genome of the parsitic nematode Ancylostoma duodenale.</title>
        <authorList>
            <person name="Mitreva M."/>
        </authorList>
    </citation>
    <scope>NUCLEOTIDE SEQUENCE [LARGE SCALE GENOMIC DNA]</scope>
    <source>
        <strain evidence="1 2">Zhejiang</strain>
    </source>
</reference>
<gene>
    <name evidence="1" type="ORF">ANCDUO_05694</name>
</gene>
<name>A0A0C2DMY5_9BILA</name>
<proteinExistence type="predicted"/>
<evidence type="ECO:0000313" key="2">
    <source>
        <dbReference type="Proteomes" id="UP000054047"/>
    </source>
</evidence>